<sequence>MGPVPKVLTPGYSIPTPFTASLDAFVLLYITEPTQNMSCRHQYEASSPPTSSPSSDHLVNTQHLPLVGHQRHIKCPSTSHTGMLSGDR</sequence>
<dbReference type="Proteomes" id="UP000613580">
    <property type="component" value="Unassembled WGS sequence"/>
</dbReference>
<proteinExistence type="predicted"/>
<evidence type="ECO:0000313" key="2">
    <source>
        <dbReference type="EMBL" id="KAF7299773.1"/>
    </source>
</evidence>
<protein>
    <submittedName>
        <fullName evidence="2">Uncharacterized protein</fullName>
    </submittedName>
</protein>
<name>A0A8H6SHM6_MYCCL</name>
<reference evidence="2" key="1">
    <citation type="submission" date="2020-05" db="EMBL/GenBank/DDBJ databases">
        <title>Mycena genomes resolve the evolution of fungal bioluminescence.</title>
        <authorList>
            <person name="Tsai I.J."/>
        </authorList>
    </citation>
    <scope>NUCLEOTIDE SEQUENCE</scope>
    <source>
        <strain evidence="2">110903Hualien_Pintung</strain>
    </source>
</reference>
<feature type="region of interest" description="Disordered" evidence="1">
    <location>
        <begin position="69"/>
        <end position="88"/>
    </location>
</feature>
<evidence type="ECO:0000256" key="1">
    <source>
        <dbReference type="SAM" id="MobiDB-lite"/>
    </source>
</evidence>
<evidence type="ECO:0000313" key="3">
    <source>
        <dbReference type="Proteomes" id="UP000613580"/>
    </source>
</evidence>
<accession>A0A8H6SHM6</accession>
<keyword evidence="3" id="KW-1185">Reference proteome</keyword>
<comment type="caution">
    <text evidence="2">The sequence shown here is derived from an EMBL/GenBank/DDBJ whole genome shotgun (WGS) entry which is preliminary data.</text>
</comment>
<dbReference type="EMBL" id="JACAZE010000014">
    <property type="protein sequence ID" value="KAF7299773.1"/>
    <property type="molecule type" value="Genomic_DNA"/>
</dbReference>
<feature type="region of interest" description="Disordered" evidence="1">
    <location>
        <begin position="40"/>
        <end position="62"/>
    </location>
</feature>
<gene>
    <name evidence="2" type="ORF">HMN09_00983200</name>
</gene>
<feature type="compositionally biased region" description="Low complexity" evidence="1">
    <location>
        <begin position="46"/>
        <end position="55"/>
    </location>
</feature>
<organism evidence="2 3">
    <name type="scientific">Mycena chlorophos</name>
    <name type="common">Agaric fungus</name>
    <name type="synonym">Agaricus chlorophos</name>
    <dbReference type="NCBI Taxonomy" id="658473"/>
    <lineage>
        <taxon>Eukaryota</taxon>
        <taxon>Fungi</taxon>
        <taxon>Dikarya</taxon>
        <taxon>Basidiomycota</taxon>
        <taxon>Agaricomycotina</taxon>
        <taxon>Agaricomycetes</taxon>
        <taxon>Agaricomycetidae</taxon>
        <taxon>Agaricales</taxon>
        <taxon>Marasmiineae</taxon>
        <taxon>Mycenaceae</taxon>
        <taxon>Mycena</taxon>
    </lineage>
</organism>
<dbReference type="AlphaFoldDB" id="A0A8H6SHM6"/>